<gene>
    <name evidence="1" type="ORF">PspYZU05_178</name>
</gene>
<dbReference type="EMBL" id="KY971610">
    <property type="protein sequence ID" value="ASD52130.1"/>
    <property type="molecule type" value="Genomic_DNA"/>
</dbReference>
<keyword evidence="2" id="KW-1185">Reference proteome</keyword>
<reference evidence="1 2" key="1">
    <citation type="submission" date="2017-04" db="EMBL/GenBank/DDBJ databases">
        <title>Isolation of lytic bacteriophages infecting Pseudomonas strains for biocontrol of fish and shrimp spoilage during chilled storage.</title>
        <authorList>
            <person name="Yang Z."/>
            <person name="Tao X."/>
            <person name="Gao L."/>
            <person name="Rao S."/>
        </authorList>
    </citation>
    <scope>NUCLEOTIDE SEQUENCE [LARGE SCALE GENOMIC DNA]</scope>
</reference>
<accession>A0A2U7N2K9</accession>
<dbReference type="Proteomes" id="UP000247773">
    <property type="component" value="Genome"/>
</dbReference>
<protein>
    <submittedName>
        <fullName evidence="1">Uncharacterized protein</fullName>
    </submittedName>
</protein>
<dbReference type="InterPro" id="IPR020248">
    <property type="entry name" value="Y03I"/>
</dbReference>
<dbReference type="Pfam" id="PF17595">
    <property type="entry name" value="DUF5491"/>
    <property type="match status" value="1"/>
</dbReference>
<sequence>METLDLTGFLEHEFELESIPYLLKLVLRDKLGIPVVIDPLDPHDVEIRTETQTIEHSYYVDESGLKVKLNIRKCYESR</sequence>
<evidence type="ECO:0000313" key="1">
    <source>
        <dbReference type="EMBL" id="ASD52130.1"/>
    </source>
</evidence>
<evidence type="ECO:0000313" key="2">
    <source>
        <dbReference type="Proteomes" id="UP000247773"/>
    </source>
</evidence>
<name>A0A2U7N2K9_9CAUD</name>
<organism evidence="1 2">
    <name type="scientific">Pseudomonas phage PspYZU05</name>
    <dbReference type="NCBI Taxonomy" id="1983556"/>
    <lineage>
        <taxon>Viruses</taxon>
        <taxon>Duplodnaviria</taxon>
        <taxon>Heunggongvirae</taxon>
        <taxon>Uroviricota</taxon>
        <taxon>Caudoviricetes</taxon>
        <taxon>Pantevenvirales</taxon>
        <taxon>Straboviridae</taxon>
        <taxon>Jiangsuvirus</taxon>
        <taxon>Jiangsuvirus pspyzu05</taxon>
    </lineage>
</organism>
<proteinExistence type="predicted"/>